<evidence type="ECO:0000313" key="3">
    <source>
        <dbReference type="Proteomes" id="UP000198287"/>
    </source>
</evidence>
<dbReference type="Proteomes" id="UP000198287">
    <property type="component" value="Unassembled WGS sequence"/>
</dbReference>
<keyword evidence="3" id="KW-1185">Reference proteome</keyword>
<feature type="compositionally biased region" description="Polar residues" evidence="1">
    <location>
        <begin position="186"/>
        <end position="211"/>
    </location>
</feature>
<evidence type="ECO:0000313" key="2">
    <source>
        <dbReference type="EMBL" id="OXA61668.1"/>
    </source>
</evidence>
<reference evidence="2 3" key="1">
    <citation type="submission" date="2015-12" db="EMBL/GenBank/DDBJ databases">
        <title>The genome of Folsomia candida.</title>
        <authorList>
            <person name="Faddeeva A."/>
            <person name="Derks M.F."/>
            <person name="Anvar Y."/>
            <person name="Smit S."/>
            <person name="Van Straalen N."/>
            <person name="Roelofs D."/>
        </authorList>
    </citation>
    <scope>NUCLEOTIDE SEQUENCE [LARGE SCALE GENOMIC DNA]</scope>
    <source>
        <strain evidence="2 3">VU population</strain>
        <tissue evidence="2">Whole body</tissue>
    </source>
</reference>
<gene>
    <name evidence="2" type="ORF">Fcan01_03642</name>
</gene>
<sequence length="430" mass="46910">MSTNNFVLVKFIDTNEIEVVSTAWLCANNTKCAWPNYKNPSRIVKAVGQHEASEQTWSIHDGHKFATYREALQKLPKVMDQSDADVGSGNDKNRLCRNKGNASDSSGSDGDDSLSPKIPRPPMIGKNCYLQKAGLKESTEGEPIPGGKSSRNKTLSNNNMPFKLCLANQDSTITVKGTQPEVMGGNQISNDKGAGTSSTSNGDAQLSIIGNDNESPEVGILSAALPKGNSIGAQQSSLEVENFLPGNQFQSWVVRNIASLKVQNRNIQDTLDAILLHLDGQKKPQDEIRHQIPLMNMEDVSKGAGYYEILANRESLVTLLRQRGCSNVAKCTRRILSKLCGDQLANCYNWIGSRGGKSAFCDVWMKQVVFDTVRQSLPSKAVTDDEMEAVIKEYLKAAAKRLKKNHCADIAGTISDGGSDFINHEESDDI</sequence>
<evidence type="ECO:0000256" key="1">
    <source>
        <dbReference type="SAM" id="MobiDB-lite"/>
    </source>
</evidence>
<proteinExistence type="predicted"/>
<feature type="region of interest" description="Disordered" evidence="1">
    <location>
        <begin position="79"/>
        <end position="157"/>
    </location>
</feature>
<evidence type="ECO:0008006" key="4">
    <source>
        <dbReference type="Google" id="ProtNLM"/>
    </source>
</evidence>
<dbReference type="EMBL" id="LNIX01000001">
    <property type="protein sequence ID" value="OXA61668.1"/>
    <property type="molecule type" value="Genomic_DNA"/>
</dbReference>
<dbReference type="AlphaFoldDB" id="A0A226EWW7"/>
<feature type="region of interest" description="Disordered" evidence="1">
    <location>
        <begin position="179"/>
        <end position="211"/>
    </location>
</feature>
<dbReference type="PANTHER" id="PTHR34153">
    <property type="entry name" value="SI:CH211-262H13.3-RELATED-RELATED"/>
    <property type="match status" value="1"/>
</dbReference>
<dbReference type="OrthoDB" id="7551161at2759"/>
<protein>
    <recommendedName>
        <fullName evidence="4">DUF4806 domain-containing protein</fullName>
    </recommendedName>
</protein>
<name>A0A226EWW7_FOLCA</name>
<accession>A0A226EWW7</accession>
<organism evidence="2 3">
    <name type="scientific">Folsomia candida</name>
    <name type="common">Springtail</name>
    <dbReference type="NCBI Taxonomy" id="158441"/>
    <lineage>
        <taxon>Eukaryota</taxon>
        <taxon>Metazoa</taxon>
        <taxon>Ecdysozoa</taxon>
        <taxon>Arthropoda</taxon>
        <taxon>Hexapoda</taxon>
        <taxon>Collembola</taxon>
        <taxon>Entomobryomorpha</taxon>
        <taxon>Isotomoidea</taxon>
        <taxon>Isotomidae</taxon>
        <taxon>Proisotominae</taxon>
        <taxon>Folsomia</taxon>
    </lineage>
</organism>
<dbReference type="PANTHER" id="PTHR34153:SF2">
    <property type="entry name" value="SI:CH211-262H13.3-RELATED"/>
    <property type="match status" value="1"/>
</dbReference>
<comment type="caution">
    <text evidence="2">The sequence shown here is derived from an EMBL/GenBank/DDBJ whole genome shotgun (WGS) entry which is preliminary data.</text>
</comment>